<dbReference type="Proteomes" id="UP000245207">
    <property type="component" value="Unassembled WGS sequence"/>
</dbReference>
<dbReference type="GO" id="GO:0043419">
    <property type="term" value="P:urea catabolic process"/>
    <property type="evidence" value="ECO:0007669"/>
    <property type="project" value="InterPro"/>
</dbReference>
<keyword evidence="2" id="KW-1185">Reference proteome</keyword>
<sequence>MGFNRNFLLNYVQVQGTFPNCTKLITIHDPISGENGNLELPLHGSFLPDKQYLNDNDDDDKVELTQPALTRQFENCINRLNDNDDDDKVELTQPALTRQFENCINRVSLGKWCFNVELVYLNKFFHIPIVEASITWFRILGSKANFSQGHSGDPLTHFNLRFVTGNYANIVKKLVVHEVRKKCTLSFKLRFIKGYIC</sequence>
<name>A0A2U1KA18_ARTAN</name>
<evidence type="ECO:0000313" key="2">
    <source>
        <dbReference type="Proteomes" id="UP000245207"/>
    </source>
</evidence>
<proteinExistence type="predicted"/>
<dbReference type="SUPFAM" id="SSF54111">
    <property type="entry name" value="Urease, gamma-subunit"/>
    <property type="match status" value="1"/>
</dbReference>
<evidence type="ECO:0000313" key="1">
    <source>
        <dbReference type="EMBL" id="PWA29232.1"/>
    </source>
</evidence>
<protein>
    <submittedName>
        <fullName evidence="1">Uncharacterized protein</fullName>
    </submittedName>
</protein>
<dbReference type="Gene3D" id="3.30.280.10">
    <property type="entry name" value="Urease, gamma-like subunit"/>
    <property type="match status" value="1"/>
</dbReference>
<organism evidence="1 2">
    <name type="scientific">Artemisia annua</name>
    <name type="common">Sweet wormwood</name>
    <dbReference type="NCBI Taxonomy" id="35608"/>
    <lineage>
        <taxon>Eukaryota</taxon>
        <taxon>Viridiplantae</taxon>
        <taxon>Streptophyta</taxon>
        <taxon>Embryophyta</taxon>
        <taxon>Tracheophyta</taxon>
        <taxon>Spermatophyta</taxon>
        <taxon>Magnoliopsida</taxon>
        <taxon>eudicotyledons</taxon>
        <taxon>Gunneridae</taxon>
        <taxon>Pentapetalae</taxon>
        <taxon>asterids</taxon>
        <taxon>campanulids</taxon>
        <taxon>Asterales</taxon>
        <taxon>Asteraceae</taxon>
        <taxon>Asteroideae</taxon>
        <taxon>Anthemideae</taxon>
        <taxon>Artemisiinae</taxon>
        <taxon>Artemisia</taxon>
    </lineage>
</organism>
<accession>A0A2U1KA18</accession>
<reference evidence="1 2" key="1">
    <citation type="journal article" date="2018" name="Mol. Plant">
        <title>The genome of Artemisia annua provides insight into the evolution of Asteraceae family and artemisinin biosynthesis.</title>
        <authorList>
            <person name="Shen Q."/>
            <person name="Zhang L."/>
            <person name="Liao Z."/>
            <person name="Wang S."/>
            <person name="Yan T."/>
            <person name="Shi P."/>
            <person name="Liu M."/>
            <person name="Fu X."/>
            <person name="Pan Q."/>
            <person name="Wang Y."/>
            <person name="Lv Z."/>
            <person name="Lu X."/>
            <person name="Zhang F."/>
            <person name="Jiang W."/>
            <person name="Ma Y."/>
            <person name="Chen M."/>
            <person name="Hao X."/>
            <person name="Li L."/>
            <person name="Tang Y."/>
            <person name="Lv G."/>
            <person name="Zhou Y."/>
            <person name="Sun X."/>
            <person name="Brodelius P.E."/>
            <person name="Rose J.K.C."/>
            <person name="Tang K."/>
        </authorList>
    </citation>
    <scope>NUCLEOTIDE SEQUENCE [LARGE SCALE GENOMIC DNA]</scope>
    <source>
        <strain evidence="2">cv. Huhao1</strain>
        <tissue evidence="1">Leaf</tissue>
    </source>
</reference>
<gene>
    <name evidence="1" type="ORF">CTI12_AA626970</name>
</gene>
<comment type="caution">
    <text evidence="1">The sequence shown here is derived from an EMBL/GenBank/DDBJ whole genome shotgun (WGS) entry which is preliminary data.</text>
</comment>
<dbReference type="AlphaFoldDB" id="A0A2U1KA18"/>
<dbReference type="EMBL" id="PKPP01026973">
    <property type="protein sequence ID" value="PWA29232.1"/>
    <property type="molecule type" value="Genomic_DNA"/>
</dbReference>
<dbReference type="STRING" id="35608.A0A2U1KA18"/>
<dbReference type="GO" id="GO:0016151">
    <property type="term" value="F:nickel cation binding"/>
    <property type="evidence" value="ECO:0007669"/>
    <property type="project" value="InterPro"/>
</dbReference>
<dbReference type="InterPro" id="IPR036463">
    <property type="entry name" value="Urease_gamma_sf"/>
</dbReference>
<dbReference type="OrthoDB" id="1708534at2759"/>